<sequence length="225" mass="25377">MDPARVDEDRDAVTSFYESHPLIVDGTRRTVSVAAWLYDMELIFFICHIEARLQETMSHYCRRFQEAMLPHIPQELHSPELQALVILRNGLPPQIRQYVPIPMHEMTVGNLINDILGAEIVAHAMQADDFMGDHQAPVDDAGMGEPIHEAGPVFPEDPVPAVPLPEVPPQEAEVDMGADDFDPADFIVVPEDQPEDSPIIDISSDEEEEEELEEEFEEDMEQEPV</sequence>
<evidence type="ECO:0000313" key="2">
    <source>
        <dbReference type="EMBL" id="GMN64233.1"/>
    </source>
</evidence>
<feature type="compositionally biased region" description="Acidic residues" evidence="1">
    <location>
        <begin position="203"/>
        <end position="225"/>
    </location>
</feature>
<proteinExistence type="predicted"/>
<protein>
    <submittedName>
        <fullName evidence="2">Uncharacterized protein</fullName>
    </submittedName>
</protein>
<accession>A0AA88J3J8</accession>
<comment type="caution">
    <text evidence="2">The sequence shown here is derived from an EMBL/GenBank/DDBJ whole genome shotgun (WGS) entry which is preliminary data.</text>
</comment>
<name>A0AA88J3J8_FICCA</name>
<dbReference type="EMBL" id="BTGU01000173">
    <property type="protein sequence ID" value="GMN64233.1"/>
    <property type="molecule type" value="Genomic_DNA"/>
</dbReference>
<dbReference type="AlphaFoldDB" id="A0AA88J3J8"/>
<evidence type="ECO:0000256" key="1">
    <source>
        <dbReference type="SAM" id="MobiDB-lite"/>
    </source>
</evidence>
<evidence type="ECO:0000313" key="3">
    <source>
        <dbReference type="Proteomes" id="UP001187192"/>
    </source>
</evidence>
<dbReference type="Proteomes" id="UP001187192">
    <property type="component" value="Unassembled WGS sequence"/>
</dbReference>
<keyword evidence="3" id="KW-1185">Reference proteome</keyword>
<reference evidence="2" key="1">
    <citation type="submission" date="2023-07" db="EMBL/GenBank/DDBJ databases">
        <title>draft genome sequence of fig (Ficus carica).</title>
        <authorList>
            <person name="Takahashi T."/>
            <person name="Nishimura K."/>
        </authorList>
    </citation>
    <scope>NUCLEOTIDE SEQUENCE</scope>
</reference>
<organism evidence="2 3">
    <name type="scientific">Ficus carica</name>
    <name type="common">Common fig</name>
    <dbReference type="NCBI Taxonomy" id="3494"/>
    <lineage>
        <taxon>Eukaryota</taxon>
        <taxon>Viridiplantae</taxon>
        <taxon>Streptophyta</taxon>
        <taxon>Embryophyta</taxon>
        <taxon>Tracheophyta</taxon>
        <taxon>Spermatophyta</taxon>
        <taxon>Magnoliopsida</taxon>
        <taxon>eudicotyledons</taxon>
        <taxon>Gunneridae</taxon>
        <taxon>Pentapetalae</taxon>
        <taxon>rosids</taxon>
        <taxon>fabids</taxon>
        <taxon>Rosales</taxon>
        <taxon>Moraceae</taxon>
        <taxon>Ficeae</taxon>
        <taxon>Ficus</taxon>
    </lineage>
</organism>
<feature type="region of interest" description="Disordered" evidence="1">
    <location>
        <begin position="182"/>
        <end position="225"/>
    </location>
</feature>
<gene>
    <name evidence="2" type="ORF">TIFTF001_033318</name>
</gene>